<dbReference type="Proteomes" id="UP001595953">
    <property type="component" value="Unassembled WGS sequence"/>
</dbReference>
<dbReference type="InterPro" id="IPR024079">
    <property type="entry name" value="MetalloPept_cat_dom_sf"/>
</dbReference>
<evidence type="ECO:0000259" key="10">
    <source>
        <dbReference type="Pfam" id="PF05572"/>
    </source>
</evidence>
<evidence type="ECO:0000256" key="5">
    <source>
        <dbReference type="ARBA" id="ARBA00022801"/>
    </source>
</evidence>
<dbReference type="Gene3D" id="3.40.390.10">
    <property type="entry name" value="Collagenase (Catalytic Domain)"/>
    <property type="match status" value="1"/>
</dbReference>
<evidence type="ECO:0000256" key="6">
    <source>
        <dbReference type="ARBA" id="ARBA00022833"/>
    </source>
</evidence>
<dbReference type="InterPro" id="IPR026444">
    <property type="entry name" value="Secre_tail"/>
</dbReference>
<feature type="domain" description="Peptidase M43 pregnancy-associated plasma-A" evidence="10">
    <location>
        <begin position="193"/>
        <end position="342"/>
    </location>
</feature>
<dbReference type="EMBL" id="JBHSGP010000014">
    <property type="protein sequence ID" value="MFC4722646.1"/>
    <property type="molecule type" value="Genomic_DNA"/>
</dbReference>
<sequence>MKKIALSIFVLACFLCSGILEAQEKSTSKKASKPTPNGIHRCSSDEYNAELLKQYPNMMGSKSFEKKLENKIKELKASRILSANGATLVRIPVVVHVIHNGTAVGVGANISDAQVLSQIQVLNEDFRKMTGTRGENSHPDGADTNIEFYLAKESPNGCTTSGIERYDLSNISTTWHGPDVPNSNTETILKPMTIWDSTRYLNMWTVTLSGSNLLGYAQFPGGPTDTDGVVMGHQYFGSNDAPGVNLNGSTPFDLGRTTTHEVGHFLGLFHTFQDEGSCSAPGDFCDDTPAVLNPNYGCPTTIPDSCPADPGLDMIENYMDYSNDACMNIFTNDQSARMDAALSGARLSLANSTVPDSRTAVNYDSSIKIESINLEACTGTFSPKVILTNFGTIPLTSATITYNLNGGASMVENWTGSLSEEAHETISLPSMTTPPGNNILNVTVSQTNTDQRGCNDGDAKSFNGVTYENTTQIHLTLNTDDFANEIDWEFKNSSNTLLYSGSYDSPADDNKTFIEAFDVVANECYTFTITDTQGDGICCDFGIGSYELRTDNNTLIVSGGSFAFSETTTMSTTALSMDDYFKTNRVKIYPNPTQNDLTISMLNPRQLPNGFQVYNMLGQAIFSKSITTVEDLKINTSILSNGMYFIKISKGSRSIAIPFIKK</sequence>
<keyword evidence="6" id="KW-0862">Zinc</keyword>
<protein>
    <submittedName>
        <fullName evidence="12">M43 family zinc metalloprotease</fullName>
    </submittedName>
</protein>
<evidence type="ECO:0000256" key="7">
    <source>
        <dbReference type="ARBA" id="ARBA00023049"/>
    </source>
</evidence>
<keyword evidence="5" id="KW-0378">Hydrolase</keyword>
<evidence type="ECO:0000256" key="3">
    <source>
        <dbReference type="ARBA" id="ARBA00022723"/>
    </source>
</evidence>
<keyword evidence="13" id="KW-1185">Reference proteome</keyword>
<evidence type="ECO:0000256" key="8">
    <source>
        <dbReference type="ARBA" id="ARBA00023157"/>
    </source>
</evidence>
<evidence type="ECO:0000256" key="4">
    <source>
        <dbReference type="ARBA" id="ARBA00022729"/>
    </source>
</evidence>
<keyword evidence="4 9" id="KW-0732">Signal</keyword>
<evidence type="ECO:0000256" key="9">
    <source>
        <dbReference type="SAM" id="SignalP"/>
    </source>
</evidence>
<dbReference type="PANTHER" id="PTHR47466">
    <property type="match status" value="1"/>
</dbReference>
<proteinExistence type="inferred from homology"/>
<name>A0ABV9N3M9_9FLAO</name>
<accession>A0ABV9N3M9</accession>
<reference evidence="13" key="1">
    <citation type="journal article" date="2019" name="Int. J. Syst. Evol. Microbiol.">
        <title>The Global Catalogue of Microorganisms (GCM) 10K type strain sequencing project: providing services to taxonomists for standard genome sequencing and annotation.</title>
        <authorList>
            <consortium name="The Broad Institute Genomics Platform"/>
            <consortium name="The Broad Institute Genome Sequencing Center for Infectious Disease"/>
            <person name="Wu L."/>
            <person name="Ma J."/>
        </authorList>
    </citation>
    <scope>NUCLEOTIDE SEQUENCE [LARGE SCALE GENOMIC DNA]</scope>
    <source>
        <strain evidence="13">CCUG 63682</strain>
    </source>
</reference>
<evidence type="ECO:0000313" key="13">
    <source>
        <dbReference type="Proteomes" id="UP001595953"/>
    </source>
</evidence>
<feature type="chain" id="PRO_5045770688" evidence="9">
    <location>
        <begin position="23"/>
        <end position="662"/>
    </location>
</feature>
<dbReference type="InterPro" id="IPR008754">
    <property type="entry name" value="Peptidase_M43"/>
</dbReference>
<keyword evidence="3" id="KW-0479">Metal-binding</keyword>
<dbReference type="Pfam" id="PF18962">
    <property type="entry name" value="Por_Secre_tail"/>
    <property type="match status" value="1"/>
</dbReference>
<dbReference type="Pfam" id="PF05572">
    <property type="entry name" value="Peptidase_M43"/>
    <property type="match status" value="1"/>
</dbReference>
<gene>
    <name evidence="12" type="ORF">ACFO5O_09960</name>
</gene>
<dbReference type="CDD" id="cd04275">
    <property type="entry name" value="ZnMc_pappalysin_like"/>
    <property type="match status" value="1"/>
</dbReference>
<dbReference type="PANTHER" id="PTHR47466:SF1">
    <property type="entry name" value="METALLOPROTEASE MEP1 (AFU_ORTHOLOGUE AFUA_1G07730)-RELATED"/>
    <property type="match status" value="1"/>
</dbReference>
<feature type="domain" description="Secretion system C-terminal sorting" evidence="11">
    <location>
        <begin position="588"/>
        <end position="654"/>
    </location>
</feature>
<evidence type="ECO:0000313" key="12">
    <source>
        <dbReference type="EMBL" id="MFC4722646.1"/>
    </source>
</evidence>
<dbReference type="GO" id="GO:0008237">
    <property type="term" value="F:metallopeptidase activity"/>
    <property type="evidence" value="ECO:0007669"/>
    <property type="project" value="UniProtKB-KW"/>
</dbReference>
<evidence type="ECO:0000259" key="11">
    <source>
        <dbReference type="Pfam" id="PF18962"/>
    </source>
</evidence>
<comment type="similarity">
    <text evidence="1">Belongs to the peptidase M43B family.</text>
</comment>
<feature type="signal peptide" evidence="9">
    <location>
        <begin position="1"/>
        <end position="22"/>
    </location>
</feature>
<keyword evidence="8" id="KW-1015">Disulfide bond</keyword>
<evidence type="ECO:0000256" key="2">
    <source>
        <dbReference type="ARBA" id="ARBA00022670"/>
    </source>
</evidence>
<dbReference type="NCBIfam" id="TIGR04183">
    <property type="entry name" value="Por_Secre_tail"/>
    <property type="match status" value="1"/>
</dbReference>
<organism evidence="12 13">
    <name type="scientific">Geojedonia litorea</name>
    <dbReference type="NCBI Taxonomy" id="1268269"/>
    <lineage>
        <taxon>Bacteria</taxon>
        <taxon>Pseudomonadati</taxon>
        <taxon>Bacteroidota</taxon>
        <taxon>Flavobacteriia</taxon>
        <taxon>Flavobacteriales</taxon>
        <taxon>Flavobacteriaceae</taxon>
        <taxon>Geojedonia</taxon>
    </lineage>
</organism>
<keyword evidence="2" id="KW-0645">Protease</keyword>
<keyword evidence="7 12" id="KW-0482">Metalloprotease</keyword>
<dbReference type="SUPFAM" id="SSF55486">
    <property type="entry name" value="Metalloproteases ('zincins'), catalytic domain"/>
    <property type="match status" value="1"/>
</dbReference>
<evidence type="ECO:0000256" key="1">
    <source>
        <dbReference type="ARBA" id="ARBA00008721"/>
    </source>
</evidence>
<dbReference type="RefSeq" id="WP_387963334.1">
    <property type="nucleotide sequence ID" value="NZ_JBHSGP010000014.1"/>
</dbReference>
<comment type="caution">
    <text evidence="12">The sequence shown here is derived from an EMBL/GenBank/DDBJ whole genome shotgun (WGS) entry which is preliminary data.</text>
</comment>